<dbReference type="KEGG" id="pbk:Back11_49820"/>
<evidence type="ECO:0000313" key="2">
    <source>
        <dbReference type="Proteomes" id="UP000275368"/>
    </source>
</evidence>
<gene>
    <name evidence="1" type="ORF">Back11_49820</name>
</gene>
<evidence type="ECO:0000313" key="1">
    <source>
        <dbReference type="EMBL" id="BBH23637.1"/>
    </source>
</evidence>
<accession>A0A3G9IXL1</accession>
<proteinExistence type="predicted"/>
<sequence length="49" mass="5372">MIHEFTLNEGLGLLDSAALLSGGPPTKSRIALHKQINANNEYNDDQYSN</sequence>
<reference evidence="1 2" key="1">
    <citation type="submission" date="2018-11" db="EMBL/GenBank/DDBJ databases">
        <title>Complete genome sequence of Paenibacillus baekrokdamisoli strain KCTC 33723.</title>
        <authorList>
            <person name="Kang S.W."/>
            <person name="Lee K.C."/>
            <person name="Kim K.K."/>
            <person name="Kim J.S."/>
            <person name="Kim D.S."/>
            <person name="Ko S.H."/>
            <person name="Yang S.H."/>
            <person name="Lee J.S."/>
        </authorList>
    </citation>
    <scope>NUCLEOTIDE SEQUENCE [LARGE SCALE GENOMIC DNA]</scope>
    <source>
        <strain evidence="1 2">KCTC 33723</strain>
    </source>
</reference>
<keyword evidence="2" id="KW-1185">Reference proteome</keyword>
<protein>
    <submittedName>
        <fullName evidence="1">Uncharacterized protein</fullName>
    </submittedName>
</protein>
<organism evidence="1 2">
    <name type="scientific">Paenibacillus baekrokdamisoli</name>
    <dbReference type="NCBI Taxonomy" id="1712516"/>
    <lineage>
        <taxon>Bacteria</taxon>
        <taxon>Bacillati</taxon>
        <taxon>Bacillota</taxon>
        <taxon>Bacilli</taxon>
        <taxon>Bacillales</taxon>
        <taxon>Paenibacillaceae</taxon>
        <taxon>Paenibacillus</taxon>
    </lineage>
</organism>
<dbReference type="AlphaFoldDB" id="A0A3G9IXL1"/>
<name>A0A3G9IXL1_9BACL</name>
<dbReference type="EMBL" id="AP019308">
    <property type="protein sequence ID" value="BBH23637.1"/>
    <property type="molecule type" value="Genomic_DNA"/>
</dbReference>
<dbReference type="Proteomes" id="UP000275368">
    <property type="component" value="Chromosome"/>
</dbReference>